<evidence type="ECO:0000256" key="1">
    <source>
        <dbReference type="ARBA" id="ARBA00022574"/>
    </source>
</evidence>
<keyword evidence="2" id="KW-0677">Repeat</keyword>
<dbReference type="PRINTS" id="PR00320">
    <property type="entry name" value="GPROTEINBRPT"/>
</dbReference>
<dbReference type="PROSITE" id="PS50294">
    <property type="entry name" value="WD_REPEATS_REGION"/>
    <property type="match status" value="3"/>
</dbReference>
<feature type="repeat" description="WD" evidence="3">
    <location>
        <begin position="240"/>
        <end position="279"/>
    </location>
</feature>
<evidence type="ECO:0000256" key="2">
    <source>
        <dbReference type="ARBA" id="ARBA00022737"/>
    </source>
</evidence>
<dbReference type="PANTHER" id="PTHR44489">
    <property type="match status" value="1"/>
</dbReference>
<protein>
    <submittedName>
        <fullName evidence="5">Uncharacterized protein</fullName>
    </submittedName>
</protein>
<evidence type="ECO:0000313" key="5">
    <source>
        <dbReference type="WBParaSite" id="PSAMB.scaffold73size86561.g1502.t1"/>
    </source>
</evidence>
<dbReference type="SUPFAM" id="SSF50978">
    <property type="entry name" value="WD40 repeat-like"/>
    <property type="match status" value="1"/>
</dbReference>
<dbReference type="PROSITE" id="PS00678">
    <property type="entry name" value="WD_REPEATS_1"/>
    <property type="match status" value="1"/>
</dbReference>
<dbReference type="InterPro" id="IPR019775">
    <property type="entry name" value="WD40_repeat_CS"/>
</dbReference>
<feature type="repeat" description="WD" evidence="3">
    <location>
        <begin position="12"/>
        <end position="53"/>
    </location>
</feature>
<feature type="repeat" description="WD" evidence="3">
    <location>
        <begin position="198"/>
        <end position="239"/>
    </location>
</feature>
<dbReference type="Proteomes" id="UP000887566">
    <property type="component" value="Unplaced"/>
</dbReference>
<proteinExistence type="predicted"/>
<dbReference type="PANTHER" id="PTHR44489:SF11">
    <property type="entry name" value="WD REPEAT DOMAIN 86"/>
    <property type="match status" value="1"/>
</dbReference>
<feature type="repeat" description="WD" evidence="3">
    <location>
        <begin position="174"/>
        <end position="197"/>
    </location>
</feature>
<evidence type="ECO:0000313" key="4">
    <source>
        <dbReference type="Proteomes" id="UP000887566"/>
    </source>
</evidence>
<dbReference type="SMART" id="SM00320">
    <property type="entry name" value="WD40"/>
    <property type="match status" value="6"/>
</dbReference>
<sequence>MEKISPFQVEVHGEHTGSVNCMALSTDGNILVTGSDDCSVRIWTTTTASTRCLAELRGHEKYITCVAIEENYVISGSADKSIRKWEMSTGTCLFVYHGHAGMINRLICTPEVIISSSYDTTVRCWLLDPVVDPNESHEACVRVFRGHHKSVYPIIFVPAEEDDGDNEPDIPEDMVISGSGDGTARAWSMETGKQVAVFRGHSGPVNAMAIQTDGKVLFTGSADKTIRSWDVIKGEQIRLFEGHEQPITALLVYKTLLFSASADRTVRSWVIEFGDHARTFRGHKHSVSCLTHSKGI</sequence>
<dbReference type="CDD" id="cd00200">
    <property type="entry name" value="WD40"/>
    <property type="match status" value="1"/>
</dbReference>
<feature type="repeat" description="WD" evidence="3">
    <location>
        <begin position="56"/>
        <end position="95"/>
    </location>
</feature>
<dbReference type="PROSITE" id="PS50082">
    <property type="entry name" value="WD_REPEATS_2"/>
    <property type="match status" value="5"/>
</dbReference>
<reference evidence="5" key="1">
    <citation type="submission" date="2022-11" db="UniProtKB">
        <authorList>
            <consortium name="WormBaseParasite"/>
        </authorList>
    </citation>
    <scope>IDENTIFICATION</scope>
</reference>
<evidence type="ECO:0000256" key="3">
    <source>
        <dbReference type="PROSITE-ProRule" id="PRU00221"/>
    </source>
</evidence>
<dbReference type="WBParaSite" id="PSAMB.scaffold73size86561.g1502.t1">
    <property type="protein sequence ID" value="PSAMB.scaffold73size86561.g1502.t1"/>
    <property type="gene ID" value="PSAMB.scaffold73size86561.g1502"/>
</dbReference>
<dbReference type="InterPro" id="IPR015943">
    <property type="entry name" value="WD40/YVTN_repeat-like_dom_sf"/>
</dbReference>
<dbReference type="InterPro" id="IPR044715">
    <property type="entry name" value="WDR86-like"/>
</dbReference>
<dbReference type="InterPro" id="IPR020472">
    <property type="entry name" value="WD40_PAC1"/>
</dbReference>
<dbReference type="Pfam" id="PF00400">
    <property type="entry name" value="WD40"/>
    <property type="match status" value="5"/>
</dbReference>
<dbReference type="AlphaFoldDB" id="A0A914X9K2"/>
<accession>A0A914X9K2</accession>
<keyword evidence="1 3" id="KW-0853">WD repeat</keyword>
<dbReference type="InterPro" id="IPR036322">
    <property type="entry name" value="WD40_repeat_dom_sf"/>
</dbReference>
<organism evidence="4 5">
    <name type="scientific">Plectus sambesii</name>
    <dbReference type="NCBI Taxonomy" id="2011161"/>
    <lineage>
        <taxon>Eukaryota</taxon>
        <taxon>Metazoa</taxon>
        <taxon>Ecdysozoa</taxon>
        <taxon>Nematoda</taxon>
        <taxon>Chromadorea</taxon>
        <taxon>Plectida</taxon>
        <taxon>Plectina</taxon>
        <taxon>Plectoidea</taxon>
        <taxon>Plectidae</taxon>
        <taxon>Plectus</taxon>
    </lineage>
</organism>
<name>A0A914X9K2_9BILA</name>
<keyword evidence="4" id="KW-1185">Reference proteome</keyword>
<dbReference type="Gene3D" id="2.130.10.10">
    <property type="entry name" value="YVTN repeat-like/Quinoprotein amine dehydrogenase"/>
    <property type="match status" value="2"/>
</dbReference>
<dbReference type="InterPro" id="IPR001680">
    <property type="entry name" value="WD40_rpt"/>
</dbReference>